<feature type="region of interest" description="Disordered" evidence="1">
    <location>
        <begin position="233"/>
        <end position="253"/>
    </location>
</feature>
<accession>A0ABD5ZZC6</accession>
<dbReference type="AlphaFoldDB" id="A0ABD5ZZC6"/>
<comment type="caution">
    <text evidence="2">The sequence shown here is derived from an EMBL/GenBank/DDBJ whole genome shotgun (WGS) entry which is preliminary data.</text>
</comment>
<dbReference type="GeneID" id="96954153"/>
<dbReference type="RefSeq" id="WP_379704062.1">
    <property type="nucleotide sequence ID" value="NZ_JBHTAT010000001.1"/>
</dbReference>
<protein>
    <submittedName>
        <fullName evidence="2">Uncharacterized protein</fullName>
    </submittedName>
</protein>
<keyword evidence="3" id="KW-1185">Reference proteome</keyword>
<feature type="region of interest" description="Disordered" evidence="1">
    <location>
        <begin position="1"/>
        <end position="20"/>
    </location>
</feature>
<evidence type="ECO:0000313" key="3">
    <source>
        <dbReference type="Proteomes" id="UP001596434"/>
    </source>
</evidence>
<sequence>METESLALGTADRPGTATSPARVVPILSRVGNQRVRLNWLQQQGKYESVSDDAAVLSEADIDIVLLDSYALREYDTEIRERKADADTILPVLLVRSDTGVYTLGSREQTETEPEVPELVDDVLTTPTDTVEFRNIRDTFGRIRAQPIALESKTDQLLLLNRITRHDIRNEMNVVIGWTEQLADHTDDAGDQIRQRVLDSSQHVVDLTKAARGVVDTLQTAGAPDLEAVALEDAATDELPKAPSTGVNTDDNDS</sequence>
<evidence type="ECO:0000313" key="2">
    <source>
        <dbReference type="EMBL" id="MFC7255780.1"/>
    </source>
</evidence>
<dbReference type="EMBL" id="JBHTAT010000001">
    <property type="protein sequence ID" value="MFC7255780.1"/>
    <property type="molecule type" value="Genomic_DNA"/>
</dbReference>
<dbReference type="Proteomes" id="UP001596434">
    <property type="component" value="Unassembled WGS sequence"/>
</dbReference>
<reference evidence="2 3" key="1">
    <citation type="journal article" date="2019" name="Int. J. Syst. Evol. Microbiol.">
        <title>The Global Catalogue of Microorganisms (GCM) 10K type strain sequencing project: providing services to taxonomists for standard genome sequencing and annotation.</title>
        <authorList>
            <consortium name="The Broad Institute Genomics Platform"/>
            <consortium name="The Broad Institute Genome Sequencing Center for Infectious Disease"/>
            <person name="Wu L."/>
            <person name="Ma J."/>
        </authorList>
    </citation>
    <scope>NUCLEOTIDE SEQUENCE [LARGE SCALE GENOMIC DNA]</scope>
    <source>
        <strain evidence="2 3">GX21</strain>
    </source>
</reference>
<name>A0ABD5ZZC6_9EURY</name>
<proteinExistence type="predicted"/>
<feature type="compositionally biased region" description="Polar residues" evidence="1">
    <location>
        <begin position="244"/>
        <end position="253"/>
    </location>
</feature>
<gene>
    <name evidence="2" type="ORF">ACFQKE_10840</name>
</gene>
<evidence type="ECO:0000256" key="1">
    <source>
        <dbReference type="SAM" id="MobiDB-lite"/>
    </source>
</evidence>
<organism evidence="2 3">
    <name type="scientific">Haloplanus litoreus</name>
    <dbReference type="NCBI Taxonomy" id="767515"/>
    <lineage>
        <taxon>Archaea</taxon>
        <taxon>Methanobacteriati</taxon>
        <taxon>Methanobacteriota</taxon>
        <taxon>Stenosarchaea group</taxon>
        <taxon>Halobacteria</taxon>
        <taxon>Halobacteriales</taxon>
        <taxon>Haloferacaceae</taxon>
        <taxon>Haloplanus</taxon>
    </lineage>
</organism>